<evidence type="ECO:0000313" key="4">
    <source>
        <dbReference type="Proteomes" id="UP001230504"/>
    </source>
</evidence>
<keyword evidence="2" id="KW-1133">Transmembrane helix</keyword>
<accession>A0AAD8VC12</accession>
<evidence type="ECO:0000256" key="1">
    <source>
        <dbReference type="SAM" id="MobiDB-lite"/>
    </source>
</evidence>
<feature type="transmembrane region" description="Helical" evidence="2">
    <location>
        <begin position="90"/>
        <end position="108"/>
    </location>
</feature>
<keyword evidence="4" id="KW-1185">Reference proteome</keyword>
<gene>
    <name evidence="3" type="ORF">LY79DRAFT_205691</name>
</gene>
<dbReference type="EMBL" id="JAHLJV010000003">
    <property type="protein sequence ID" value="KAK1599030.1"/>
    <property type="molecule type" value="Genomic_DNA"/>
</dbReference>
<feature type="region of interest" description="Disordered" evidence="1">
    <location>
        <begin position="160"/>
        <end position="183"/>
    </location>
</feature>
<dbReference type="AlphaFoldDB" id="A0AAD8VC12"/>
<name>A0AAD8VC12_9PEZI</name>
<dbReference type="GeneID" id="85435738"/>
<keyword evidence="2" id="KW-0812">Transmembrane</keyword>
<dbReference type="RefSeq" id="XP_060419692.1">
    <property type="nucleotide sequence ID" value="XM_060551498.1"/>
</dbReference>
<evidence type="ECO:0000313" key="3">
    <source>
        <dbReference type="EMBL" id="KAK1599030.1"/>
    </source>
</evidence>
<reference evidence="3" key="1">
    <citation type="submission" date="2021-06" db="EMBL/GenBank/DDBJ databases">
        <title>Comparative genomics, transcriptomics and evolutionary studies reveal genomic signatures of adaptation to plant cell wall in hemibiotrophic fungi.</title>
        <authorList>
            <consortium name="DOE Joint Genome Institute"/>
            <person name="Baroncelli R."/>
            <person name="Diaz J.F."/>
            <person name="Benocci T."/>
            <person name="Peng M."/>
            <person name="Battaglia E."/>
            <person name="Haridas S."/>
            <person name="Andreopoulos W."/>
            <person name="Labutti K."/>
            <person name="Pangilinan J."/>
            <person name="Floch G.L."/>
            <person name="Makela M.R."/>
            <person name="Henrissat B."/>
            <person name="Grigoriev I.V."/>
            <person name="Crouch J.A."/>
            <person name="De Vries R.P."/>
            <person name="Sukno S.A."/>
            <person name="Thon M.R."/>
        </authorList>
    </citation>
    <scope>NUCLEOTIDE SEQUENCE</scope>
    <source>
        <strain evidence="3">CBS 125086</strain>
    </source>
</reference>
<evidence type="ECO:0000256" key="2">
    <source>
        <dbReference type="SAM" id="Phobius"/>
    </source>
</evidence>
<protein>
    <submittedName>
        <fullName evidence="3">Uncharacterized protein</fullName>
    </submittedName>
</protein>
<sequence length="195" mass="21703">MSRTAEFYRRSLKPDRPCFSTLGRVTGLLIRRLLPSSSRRNGCVVHIHNPLSSHSSLPIIELPSTAESNPPGPLPLSSSSSADINRDKPFLLFFFFLFFSFFFSHSLLPPFSRDCPAMHIHIPSTRSRLGSGRGPRHVTSASQSHLVDSTLTAAVGRHRLRHPAHLPPKKKHQPAPAKKRHGSVCCSGRHLRVLK</sequence>
<dbReference type="Proteomes" id="UP001230504">
    <property type="component" value="Unassembled WGS sequence"/>
</dbReference>
<proteinExistence type="predicted"/>
<feature type="compositionally biased region" description="Basic residues" evidence="1">
    <location>
        <begin position="160"/>
        <end position="182"/>
    </location>
</feature>
<keyword evidence="2" id="KW-0472">Membrane</keyword>
<organism evidence="3 4">
    <name type="scientific">Colletotrichum navitas</name>
    <dbReference type="NCBI Taxonomy" id="681940"/>
    <lineage>
        <taxon>Eukaryota</taxon>
        <taxon>Fungi</taxon>
        <taxon>Dikarya</taxon>
        <taxon>Ascomycota</taxon>
        <taxon>Pezizomycotina</taxon>
        <taxon>Sordariomycetes</taxon>
        <taxon>Hypocreomycetidae</taxon>
        <taxon>Glomerellales</taxon>
        <taxon>Glomerellaceae</taxon>
        <taxon>Colletotrichum</taxon>
        <taxon>Colletotrichum graminicola species complex</taxon>
    </lineage>
</organism>
<comment type="caution">
    <text evidence="3">The sequence shown here is derived from an EMBL/GenBank/DDBJ whole genome shotgun (WGS) entry which is preliminary data.</text>
</comment>